<evidence type="ECO:0000256" key="6">
    <source>
        <dbReference type="ARBA" id="ARBA00022833"/>
    </source>
</evidence>
<comment type="subunit">
    <text evidence="13">Homodimer.</text>
</comment>
<keyword evidence="5 13" id="KW-0479">Metal-binding</keyword>
<evidence type="ECO:0000313" key="17">
    <source>
        <dbReference type="Proteomes" id="UP000284908"/>
    </source>
</evidence>
<accession>A0A419N2B0</accession>
<dbReference type="EC" id="4.1.99.17" evidence="13"/>
<feature type="binding site" evidence="13">
    <location>
        <position position="598"/>
    </location>
    <ligand>
        <name>[4Fe-4S] cluster</name>
        <dbReference type="ChEBI" id="CHEBI:49883"/>
        <note>4Fe-4S-S-AdoMet</note>
    </ligand>
</feature>
<feature type="domain" description="ThiC-associated" evidence="15">
    <location>
        <begin position="36"/>
        <end position="117"/>
    </location>
</feature>
<evidence type="ECO:0000313" key="16">
    <source>
        <dbReference type="EMBL" id="RJT34193.1"/>
    </source>
</evidence>
<feature type="compositionally biased region" description="Basic and acidic residues" evidence="14">
    <location>
        <begin position="9"/>
        <end position="21"/>
    </location>
</feature>
<dbReference type="PANTHER" id="PTHR30557">
    <property type="entry name" value="THIAMINE BIOSYNTHESIS PROTEIN THIC"/>
    <property type="match status" value="1"/>
</dbReference>
<evidence type="ECO:0000256" key="11">
    <source>
        <dbReference type="ARBA" id="ARBA00050218"/>
    </source>
</evidence>
<evidence type="ECO:0000256" key="4">
    <source>
        <dbReference type="ARBA" id="ARBA00022691"/>
    </source>
</evidence>
<dbReference type="InterPro" id="IPR038521">
    <property type="entry name" value="ThiC/Bza_core_dom"/>
</dbReference>
<dbReference type="EMBL" id="RAHH01000044">
    <property type="protein sequence ID" value="RJT34193.1"/>
    <property type="molecule type" value="Genomic_DNA"/>
</dbReference>
<feature type="binding site" evidence="13">
    <location>
        <position position="306"/>
    </location>
    <ligand>
        <name>substrate</name>
    </ligand>
</feature>
<evidence type="ECO:0000256" key="12">
    <source>
        <dbReference type="ARBA" id="ARBA00061546"/>
    </source>
</evidence>
<dbReference type="GO" id="GO:0009229">
    <property type="term" value="P:thiamine diphosphate biosynthetic process"/>
    <property type="evidence" value="ECO:0007669"/>
    <property type="project" value="UniProtKB-UniRule"/>
</dbReference>
<dbReference type="PANTHER" id="PTHR30557:SF1">
    <property type="entry name" value="PHOSPHOMETHYLPYRIMIDINE SYNTHASE, CHLOROPLASTIC"/>
    <property type="match status" value="1"/>
</dbReference>
<feature type="region of interest" description="Disordered" evidence="14">
    <location>
        <begin position="634"/>
        <end position="654"/>
    </location>
</feature>
<dbReference type="Proteomes" id="UP000284908">
    <property type="component" value="Unassembled WGS sequence"/>
</dbReference>
<dbReference type="SFLD" id="SFLDS00113">
    <property type="entry name" value="Radical_SAM_Phosphomethylpyrim"/>
    <property type="match status" value="1"/>
</dbReference>
<feature type="binding site" evidence="13">
    <location>
        <position position="469"/>
    </location>
    <ligand>
        <name>substrate</name>
    </ligand>
</feature>
<keyword evidence="3 13" id="KW-0004">4Fe-4S</keyword>
<feature type="binding site" evidence="13">
    <location>
        <position position="590"/>
    </location>
    <ligand>
        <name>[4Fe-4S] cluster</name>
        <dbReference type="ChEBI" id="CHEBI:49883"/>
        <note>4Fe-4S-S-AdoMet</note>
    </ligand>
</feature>
<evidence type="ECO:0000256" key="9">
    <source>
        <dbReference type="ARBA" id="ARBA00023014"/>
    </source>
</evidence>
<feature type="binding site" evidence="13">
    <location>
        <position position="442"/>
    </location>
    <ligand>
        <name>substrate</name>
    </ligand>
</feature>
<evidence type="ECO:0000259" key="15">
    <source>
        <dbReference type="Pfam" id="PF13667"/>
    </source>
</evidence>
<dbReference type="SFLD" id="SFLDF00407">
    <property type="entry name" value="phosphomethylpyrimidine_syntha"/>
    <property type="match status" value="1"/>
</dbReference>
<sequence length="654" mass="73327">MSSTQKPVISEKKPSLRREQRAQAQSFIDSLQGKAFPNSRRIYLEADREDIRVPMREIQLSPTRVGGGKDNPQFEENEAIPVYDTAGPYGDPSAVIDVHTGLEKLRARWIKERADTEELVQVSSGFTQQRMADEGLDHLRFEHLPPPRKAMSGKNVTQLHYARKGMITPEMEFIAIRENMGRERIRGEVLRQQHPGESFGAHLPANITAEFVRQEVAAGRAIIPANINHPESEPMIIGRNFLVKVNANIGNSAVTSSIEEEVEKLVWSTRWGADTVMDLSTGRYIHETREWILRNSPVPIGTVPIYQALEKVNGVAEDLNWEMFRDTLLEQAEQGVDYFTIHAGVLLRYVPMTAKRLTGIVSRGGSIMAKWCLSHHRESFLFEHFREICEICAAYDVSLSLGDGLRPGSIQDANDEAQFAELCTLGELTKIAWEYDVQVMIEGPGHVPMQMIRRNMTEELEHCHEAPFYTLGPLTTDIAPGYDHFTSGIGAAMIGWFGCAMLCYVTPKEHLGLPNKEDVKQGLITYKIAAHAADLAKGHPGAQIRDNAMSKARFEFRWEDQFNLALDPATARAYHDETLPQESGKVAHFCSMCGPKFCSMKITQEVRDYAAALEAKAQPIELVESGMAQMSAEYRSRGSELYHPADNLSTENSK</sequence>
<dbReference type="UniPathway" id="UPA00060"/>
<evidence type="ECO:0000256" key="10">
    <source>
        <dbReference type="ARBA" id="ARBA00023239"/>
    </source>
</evidence>
<feature type="binding site" evidence="13">
    <location>
        <position position="277"/>
    </location>
    <ligand>
        <name>substrate</name>
    </ligand>
</feature>
<evidence type="ECO:0000256" key="2">
    <source>
        <dbReference type="ARBA" id="ARBA00004948"/>
    </source>
</evidence>
<feature type="binding site" evidence="13">
    <location>
        <position position="446"/>
    </location>
    <ligand>
        <name>Zn(2+)</name>
        <dbReference type="ChEBI" id="CHEBI:29105"/>
    </ligand>
</feature>
<feature type="binding site" evidence="13">
    <location>
        <position position="248"/>
    </location>
    <ligand>
        <name>substrate</name>
    </ligand>
</feature>
<evidence type="ECO:0000256" key="3">
    <source>
        <dbReference type="ARBA" id="ARBA00022485"/>
    </source>
</evidence>
<comment type="similarity">
    <text evidence="12 13">Belongs to the ThiC family.</text>
</comment>
<dbReference type="InterPro" id="IPR025747">
    <property type="entry name" value="ThiC-associated_dom"/>
</dbReference>
<dbReference type="NCBIfam" id="NF006763">
    <property type="entry name" value="PRK09284.1"/>
    <property type="match status" value="1"/>
</dbReference>
<comment type="catalytic activity">
    <reaction evidence="11 13">
        <text>5-amino-1-(5-phospho-beta-D-ribosyl)imidazole + S-adenosyl-L-methionine = 4-amino-2-methyl-5-(phosphooxymethyl)pyrimidine + CO + 5'-deoxyadenosine + formate + L-methionine + 3 H(+)</text>
        <dbReference type="Rhea" id="RHEA:24840"/>
        <dbReference type="ChEBI" id="CHEBI:15378"/>
        <dbReference type="ChEBI" id="CHEBI:15740"/>
        <dbReference type="ChEBI" id="CHEBI:17245"/>
        <dbReference type="ChEBI" id="CHEBI:17319"/>
        <dbReference type="ChEBI" id="CHEBI:57844"/>
        <dbReference type="ChEBI" id="CHEBI:58354"/>
        <dbReference type="ChEBI" id="CHEBI:59789"/>
        <dbReference type="ChEBI" id="CHEBI:137981"/>
        <dbReference type="EC" id="4.1.99.17"/>
    </reaction>
</comment>
<feature type="region of interest" description="Disordered" evidence="14">
    <location>
        <begin position="1"/>
        <end position="31"/>
    </location>
</feature>
<dbReference type="FunFam" id="3.20.20.540:FF:000001">
    <property type="entry name" value="Phosphomethylpyrimidine synthase"/>
    <property type="match status" value="1"/>
</dbReference>
<dbReference type="NCBIfam" id="TIGR00190">
    <property type="entry name" value="thiC"/>
    <property type="match status" value="1"/>
</dbReference>
<feature type="binding site" evidence="13">
    <location>
        <begin position="403"/>
        <end position="406"/>
    </location>
    <ligand>
        <name>substrate</name>
    </ligand>
</feature>
<dbReference type="OrthoDB" id="9805897at2"/>
<dbReference type="Pfam" id="PF01964">
    <property type="entry name" value="ThiC_Rad_SAM"/>
    <property type="match status" value="1"/>
</dbReference>
<evidence type="ECO:0000256" key="14">
    <source>
        <dbReference type="SAM" id="MobiDB-lite"/>
    </source>
</evidence>
<keyword evidence="4 13" id="KW-0949">S-adenosyl-L-methionine</keyword>
<protein>
    <recommendedName>
        <fullName evidence="13">Phosphomethylpyrimidine synthase</fullName>
        <ecNumber evidence="13">4.1.99.17</ecNumber>
    </recommendedName>
    <alternativeName>
        <fullName evidence="13">Hydroxymethylpyrimidine phosphate synthase</fullName>
        <shortName evidence="13">HMP-P synthase</shortName>
        <shortName evidence="13">HMP-phosphate synthase</shortName>
        <shortName evidence="13">HMPP synthase</shortName>
    </alternativeName>
    <alternativeName>
        <fullName evidence="13">Thiamine biosynthesis protein ThiC</fullName>
    </alternativeName>
</protein>
<name>A0A419N2B0_9GAMM</name>
<dbReference type="GO" id="GO:0005829">
    <property type="term" value="C:cytosol"/>
    <property type="evidence" value="ECO:0007669"/>
    <property type="project" value="TreeGrafter"/>
</dbReference>
<feature type="binding site" evidence="13">
    <location>
        <position position="593"/>
    </location>
    <ligand>
        <name>[4Fe-4S] cluster</name>
        <dbReference type="ChEBI" id="CHEBI:49883"/>
        <note>4Fe-4S-S-AdoMet</note>
    </ligand>
</feature>
<comment type="function">
    <text evidence="1 13">Catalyzes the synthesis of the hydroxymethylpyrimidine phosphate (HMP-P) moiety of thiamine from aminoimidazole ribotide (AIR) in a radical S-adenosyl-L-methionine (SAM)-dependent reaction.</text>
</comment>
<evidence type="ECO:0000256" key="5">
    <source>
        <dbReference type="ARBA" id="ARBA00022723"/>
    </source>
</evidence>
<evidence type="ECO:0000256" key="7">
    <source>
        <dbReference type="ARBA" id="ARBA00022977"/>
    </source>
</evidence>
<proteinExistence type="inferred from homology"/>
<comment type="cofactor">
    <cofactor evidence="13">
        <name>[4Fe-4S] cluster</name>
        <dbReference type="ChEBI" id="CHEBI:49883"/>
    </cofactor>
    <text evidence="13">Binds 1 [4Fe-4S] cluster per subunit. The cluster is coordinated with 3 cysteines and an exchangeable S-adenosyl-L-methionine.</text>
</comment>
<dbReference type="GO" id="GO:0008270">
    <property type="term" value="F:zinc ion binding"/>
    <property type="evidence" value="ECO:0007669"/>
    <property type="project" value="UniProtKB-UniRule"/>
</dbReference>
<reference evidence="16 17" key="1">
    <citation type="submission" date="2018-09" db="EMBL/GenBank/DDBJ databases">
        <authorList>
            <person name="Le Fleche-Mateos A."/>
        </authorList>
    </citation>
    <scope>NUCLEOTIDE SEQUENCE [LARGE SCALE GENOMIC DNA]</scope>
    <source>
        <strain evidence="16 17">DSM 27399</strain>
    </source>
</reference>
<dbReference type="InterPro" id="IPR002817">
    <property type="entry name" value="ThiC/BzaA/B"/>
</dbReference>
<keyword evidence="17" id="KW-1185">Reference proteome</keyword>
<dbReference type="Gene3D" id="3.20.20.540">
    <property type="entry name" value="Radical SAM ThiC family, central domain"/>
    <property type="match status" value="1"/>
</dbReference>
<organism evidence="16 17">
    <name type="scientific">Rahnella woolbedingensis</name>
    <dbReference type="NCBI Taxonomy" id="1510574"/>
    <lineage>
        <taxon>Bacteria</taxon>
        <taxon>Pseudomonadati</taxon>
        <taxon>Pseudomonadota</taxon>
        <taxon>Gammaproteobacteria</taxon>
        <taxon>Enterobacterales</taxon>
        <taxon>Yersiniaceae</taxon>
        <taxon>Rahnella</taxon>
    </lineage>
</organism>
<dbReference type="GO" id="GO:0070284">
    <property type="term" value="F:phosphomethylpyrimidine synthase activity"/>
    <property type="evidence" value="ECO:0007669"/>
    <property type="project" value="UniProtKB-EC"/>
</dbReference>
<keyword evidence="7 13" id="KW-0784">Thiamine biosynthesis</keyword>
<comment type="pathway">
    <text evidence="2 13">Cofactor biosynthesis; thiamine diphosphate biosynthesis.</text>
</comment>
<feature type="binding site" evidence="13">
    <location>
        <begin position="362"/>
        <end position="364"/>
    </location>
    <ligand>
        <name>substrate</name>
    </ligand>
</feature>
<dbReference type="GO" id="GO:0009228">
    <property type="term" value="P:thiamine biosynthetic process"/>
    <property type="evidence" value="ECO:0007669"/>
    <property type="project" value="UniProtKB-UniRule"/>
</dbReference>
<dbReference type="Pfam" id="PF13667">
    <property type="entry name" value="ThiC-associated"/>
    <property type="match status" value="1"/>
</dbReference>
<gene>
    <name evidence="13 16" type="primary">thiC</name>
    <name evidence="16" type="ORF">D6C13_23725</name>
</gene>
<keyword evidence="8 13" id="KW-0408">Iron</keyword>
<keyword evidence="10 13" id="KW-0456">Lyase</keyword>
<dbReference type="Gene3D" id="6.10.250.620">
    <property type="match status" value="1"/>
</dbReference>
<dbReference type="SFLD" id="SFLDG01114">
    <property type="entry name" value="phosphomethylpyrimidine_syntha"/>
    <property type="match status" value="1"/>
</dbReference>
<keyword evidence="9 13" id="KW-0411">Iron-sulfur</keyword>
<evidence type="ECO:0000256" key="8">
    <source>
        <dbReference type="ARBA" id="ARBA00023004"/>
    </source>
</evidence>
<dbReference type="RefSeq" id="WP_120135122.1">
    <property type="nucleotide sequence ID" value="NZ_RAHH01000044.1"/>
</dbReference>
<keyword evidence="6 13" id="KW-0862">Zinc</keyword>
<comment type="caution">
    <text evidence="16">The sequence shown here is derived from an EMBL/GenBank/DDBJ whole genome shotgun (WGS) entry which is preliminary data.</text>
</comment>
<dbReference type="NCBIfam" id="NF009895">
    <property type="entry name" value="PRK13352.1"/>
    <property type="match status" value="1"/>
</dbReference>
<feature type="binding site" evidence="13">
    <location>
        <position position="510"/>
    </location>
    <ligand>
        <name>Zn(2+)</name>
        <dbReference type="ChEBI" id="CHEBI:29105"/>
    </ligand>
</feature>
<evidence type="ECO:0000256" key="13">
    <source>
        <dbReference type="HAMAP-Rule" id="MF_00089"/>
    </source>
</evidence>
<dbReference type="AlphaFoldDB" id="A0A419N2B0"/>
<feature type="binding site" evidence="13">
    <location>
        <position position="342"/>
    </location>
    <ligand>
        <name>substrate</name>
    </ligand>
</feature>
<dbReference type="GO" id="GO:0051539">
    <property type="term" value="F:4 iron, 4 sulfur cluster binding"/>
    <property type="evidence" value="ECO:0007669"/>
    <property type="project" value="UniProtKB-KW"/>
</dbReference>
<evidence type="ECO:0000256" key="1">
    <source>
        <dbReference type="ARBA" id="ARBA00003175"/>
    </source>
</evidence>
<dbReference type="InterPro" id="IPR037509">
    <property type="entry name" value="ThiC"/>
</dbReference>
<dbReference type="HAMAP" id="MF_00089">
    <property type="entry name" value="ThiC"/>
    <property type="match status" value="1"/>
</dbReference>